<evidence type="ECO:0000313" key="2">
    <source>
        <dbReference type="Proteomes" id="UP001160148"/>
    </source>
</evidence>
<sequence length="101" mass="11937">MNKDLGKERKFLRFKKKGCRTTQSIRKNNSFWTYIDKNGRNNSVLSIGAQLELVYYWCRSIKQNTIVTLTGRSDHTVCDWNLCHRVPVRMLKIILNLEDSE</sequence>
<dbReference type="Proteomes" id="UP001160148">
    <property type="component" value="Unassembled WGS sequence"/>
</dbReference>
<dbReference type="AlphaFoldDB" id="A0AAV0VXA6"/>
<name>A0AAV0VXA6_9HEMI</name>
<keyword evidence="2" id="KW-1185">Reference proteome</keyword>
<proteinExistence type="predicted"/>
<accession>A0AAV0VXA6</accession>
<reference evidence="1 2" key="1">
    <citation type="submission" date="2023-01" db="EMBL/GenBank/DDBJ databases">
        <authorList>
            <person name="Whitehead M."/>
        </authorList>
    </citation>
    <scope>NUCLEOTIDE SEQUENCE [LARGE SCALE GENOMIC DNA]</scope>
</reference>
<comment type="caution">
    <text evidence="1">The sequence shown here is derived from an EMBL/GenBank/DDBJ whole genome shotgun (WGS) entry which is preliminary data.</text>
</comment>
<evidence type="ECO:0000313" key="1">
    <source>
        <dbReference type="EMBL" id="CAI6349013.1"/>
    </source>
</evidence>
<gene>
    <name evidence="1" type="ORF">MEUPH1_LOCUS5628</name>
</gene>
<dbReference type="EMBL" id="CARXXK010000001">
    <property type="protein sequence ID" value="CAI6349013.1"/>
    <property type="molecule type" value="Genomic_DNA"/>
</dbReference>
<protein>
    <submittedName>
        <fullName evidence="1">Uncharacterized protein</fullName>
    </submittedName>
</protein>
<organism evidence="1 2">
    <name type="scientific">Macrosiphum euphorbiae</name>
    <name type="common">potato aphid</name>
    <dbReference type="NCBI Taxonomy" id="13131"/>
    <lineage>
        <taxon>Eukaryota</taxon>
        <taxon>Metazoa</taxon>
        <taxon>Ecdysozoa</taxon>
        <taxon>Arthropoda</taxon>
        <taxon>Hexapoda</taxon>
        <taxon>Insecta</taxon>
        <taxon>Pterygota</taxon>
        <taxon>Neoptera</taxon>
        <taxon>Paraneoptera</taxon>
        <taxon>Hemiptera</taxon>
        <taxon>Sternorrhyncha</taxon>
        <taxon>Aphidomorpha</taxon>
        <taxon>Aphidoidea</taxon>
        <taxon>Aphididae</taxon>
        <taxon>Macrosiphini</taxon>
        <taxon>Macrosiphum</taxon>
    </lineage>
</organism>